<name>A0A117UVA3_9SPHN</name>
<dbReference type="AlphaFoldDB" id="A0A117UVA3"/>
<evidence type="ECO:0008006" key="3">
    <source>
        <dbReference type="Google" id="ProtNLM"/>
    </source>
</evidence>
<reference evidence="1 2" key="1">
    <citation type="submission" date="2015-10" db="EMBL/GenBank/DDBJ databases">
        <title>Draft genome sequence of Novosphingobium fuchskuhlense DSM 25065 isolated from a surface water sample of the southwest basin of Lake Grosse Fuchskuhle.</title>
        <authorList>
            <person name="Ruckert C."/>
            <person name="Winkler A."/>
            <person name="Glaeser J."/>
            <person name="Grossart H.-P."/>
            <person name="Kalinowski J."/>
            <person name="Glaeser S."/>
        </authorList>
    </citation>
    <scope>NUCLEOTIDE SEQUENCE [LARGE SCALE GENOMIC DNA]</scope>
    <source>
        <strain evidence="1 2">FNE08-7</strain>
    </source>
</reference>
<proteinExistence type="predicted"/>
<dbReference type="InterPro" id="IPR011447">
    <property type="entry name" value="DUF1552"/>
</dbReference>
<dbReference type="STRING" id="1117702.AQZ52_10275"/>
<dbReference type="RefSeq" id="WP_067911984.1">
    <property type="nucleotide sequence ID" value="NZ_KQ954245.1"/>
</dbReference>
<dbReference type="InterPro" id="IPR006311">
    <property type="entry name" value="TAT_signal"/>
</dbReference>
<sequence length="445" mass="47772">MIVKRPALGRRTVLRGLGTTLALPFLEAMIPAARAAEASARPKRLSVFYTPNGMTMDAWRPATTGADYALPPTLKPLEPYRNDMVVVSGLGHPQAAAFGDRPAGHGRSCPAFLTGAHARQTEGPDIRCGVSMDQVFAAQLGEATTIPSLELGIDQASLLGSCDINYSCAYTNGISWLTPTVPLPVTANPRDVFERLFGDGEALDPASRLAQARRQASILDYVREDAARLSGRLGADDRRKLDEYLDATRAIDKRIQRAAAGPQAEAGSFAQPAGIPADFAEHVRLMIDLQVLAMQADLTRVCTFMLGREISNRTYPEIGVPDSHHMLSHHGKNPDKLAKLAVINRYHMEFFAYALKRLKETRDGAGSLLDTTLVIRGSAFGDSNEHDFMDLPVIVAGGLVQGGRHLAVAKGTTMSNLLLAGLNLLDVPATRFGDSTGPLAGLARA</sequence>
<dbReference type="Pfam" id="PF07586">
    <property type="entry name" value="HXXSHH"/>
    <property type="match status" value="1"/>
</dbReference>
<dbReference type="OrthoDB" id="9146593at2"/>
<keyword evidence="2" id="KW-1185">Reference proteome</keyword>
<dbReference type="Proteomes" id="UP000058012">
    <property type="component" value="Unassembled WGS sequence"/>
</dbReference>
<dbReference type="EMBL" id="LLZS01000007">
    <property type="protein sequence ID" value="KUR71483.1"/>
    <property type="molecule type" value="Genomic_DNA"/>
</dbReference>
<organism evidence="1 2">
    <name type="scientific">Novosphingobium fuchskuhlense</name>
    <dbReference type="NCBI Taxonomy" id="1117702"/>
    <lineage>
        <taxon>Bacteria</taxon>
        <taxon>Pseudomonadati</taxon>
        <taxon>Pseudomonadota</taxon>
        <taxon>Alphaproteobacteria</taxon>
        <taxon>Sphingomonadales</taxon>
        <taxon>Sphingomonadaceae</taxon>
        <taxon>Novosphingobium</taxon>
    </lineage>
</organism>
<dbReference type="PROSITE" id="PS51318">
    <property type="entry name" value="TAT"/>
    <property type="match status" value="1"/>
</dbReference>
<accession>A0A117UVA3</accession>
<protein>
    <recommendedName>
        <fullName evidence="3">DUF1552 domain-containing protein</fullName>
    </recommendedName>
</protein>
<evidence type="ECO:0000313" key="1">
    <source>
        <dbReference type="EMBL" id="KUR71483.1"/>
    </source>
</evidence>
<gene>
    <name evidence="1" type="ORF">AQZ52_10275</name>
</gene>
<comment type="caution">
    <text evidence="1">The sequence shown here is derived from an EMBL/GenBank/DDBJ whole genome shotgun (WGS) entry which is preliminary data.</text>
</comment>
<evidence type="ECO:0000313" key="2">
    <source>
        <dbReference type="Proteomes" id="UP000058012"/>
    </source>
</evidence>